<dbReference type="InterPro" id="IPR043502">
    <property type="entry name" value="DNA/RNA_pol_sf"/>
</dbReference>
<dbReference type="EMBL" id="ASHM01011274">
    <property type="protein sequence ID" value="PNX93189.1"/>
    <property type="molecule type" value="Genomic_DNA"/>
</dbReference>
<comment type="caution">
    <text evidence="3">The sequence shown here is derived from an EMBL/GenBank/DDBJ whole genome shotgun (WGS) entry which is preliminary data.</text>
</comment>
<feature type="compositionally biased region" description="Low complexity" evidence="1">
    <location>
        <begin position="51"/>
        <end position="62"/>
    </location>
</feature>
<dbReference type="Proteomes" id="UP000236291">
    <property type="component" value="Unassembled WGS sequence"/>
</dbReference>
<evidence type="ECO:0000313" key="4">
    <source>
        <dbReference type="Proteomes" id="UP000236291"/>
    </source>
</evidence>
<organism evidence="3 4">
    <name type="scientific">Trifolium pratense</name>
    <name type="common">Red clover</name>
    <dbReference type="NCBI Taxonomy" id="57577"/>
    <lineage>
        <taxon>Eukaryota</taxon>
        <taxon>Viridiplantae</taxon>
        <taxon>Streptophyta</taxon>
        <taxon>Embryophyta</taxon>
        <taxon>Tracheophyta</taxon>
        <taxon>Spermatophyta</taxon>
        <taxon>Magnoliopsida</taxon>
        <taxon>eudicotyledons</taxon>
        <taxon>Gunneridae</taxon>
        <taxon>Pentapetalae</taxon>
        <taxon>rosids</taxon>
        <taxon>fabids</taxon>
        <taxon>Fabales</taxon>
        <taxon>Fabaceae</taxon>
        <taxon>Papilionoideae</taxon>
        <taxon>50 kb inversion clade</taxon>
        <taxon>NPAAA clade</taxon>
        <taxon>Hologalegina</taxon>
        <taxon>IRL clade</taxon>
        <taxon>Trifolieae</taxon>
        <taxon>Trifolium</taxon>
    </lineage>
</organism>
<accession>A0A2K3MR46</accession>
<feature type="region of interest" description="Disordered" evidence="1">
    <location>
        <begin position="1"/>
        <end position="79"/>
    </location>
</feature>
<dbReference type="InterPro" id="IPR013103">
    <property type="entry name" value="RVT_2"/>
</dbReference>
<protein>
    <submittedName>
        <fullName evidence="3">Putative copia-type protein</fullName>
    </submittedName>
</protein>
<name>A0A2K3MR46_TRIPR</name>
<evidence type="ECO:0000256" key="1">
    <source>
        <dbReference type="SAM" id="MobiDB-lite"/>
    </source>
</evidence>
<evidence type="ECO:0000313" key="3">
    <source>
        <dbReference type="EMBL" id="PNX93189.1"/>
    </source>
</evidence>
<dbReference type="Pfam" id="PF07727">
    <property type="entry name" value="RVT_2"/>
    <property type="match status" value="1"/>
</dbReference>
<dbReference type="SUPFAM" id="SSF56672">
    <property type="entry name" value="DNA/RNA polymerases"/>
    <property type="match status" value="1"/>
</dbReference>
<dbReference type="STRING" id="57577.A0A2K3MR46"/>
<dbReference type="AlphaFoldDB" id="A0A2K3MR46"/>
<dbReference type="PANTHER" id="PTHR11439:SF498">
    <property type="entry name" value="DNAK FAMILY PROTEIN"/>
    <property type="match status" value="1"/>
</dbReference>
<reference evidence="3 4" key="1">
    <citation type="journal article" date="2014" name="Am. J. Bot.">
        <title>Genome assembly and annotation for red clover (Trifolium pratense; Fabaceae).</title>
        <authorList>
            <person name="Istvanek J."/>
            <person name="Jaros M."/>
            <person name="Krenek A."/>
            <person name="Repkova J."/>
        </authorList>
    </citation>
    <scope>NUCLEOTIDE SEQUENCE [LARGE SCALE GENOMIC DNA]</scope>
    <source>
        <strain evidence="4">cv. Tatra</strain>
        <tissue evidence="3">Young leaves</tissue>
    </source>
</reference>
<evidence type="ECO:0000259" key="2">
    <source>
        <dbReference type="Pfam" id="PF07727"/>
    </source>
</evidence>
<reference evidence="3 4" key="2">
    <citation type="journal article" date="2017" name="Front. Plant Sci.">
        <title>Gene Classification and Mining of Molecular Markers Useful in Red Clover (Trifolium pratense) Breeding.</title>
        <authorList>
            <person name="Istvanek J."/>
            <person name="Dluhosova J."/>
            <person name="Dluhos P."/>
            <person name="Patkova L."/>
            <person name="Nedelnik J."/>
            <person name="Repkova J."/>
        </authorList>
    </citation>
    <scope>NUCLEOTIDE SEQUENCE [LARGE SCALE GENOMIC DNA]</scope>
    <source>
        <strain evidence="4">cv. Tatra</strain>
        <tissue evidence="3">Young leaves</tissue>
    </source>
</reference>
<feature type="domain" description="Reverse transcriptase Ty1/copia-type" evidence="2">
    <location>
        <begin position="163"/>
        <end position="272"/>
    </location>
</feature>
<feature type="compositionally biased region" description="Pro residues" evidence="1">
    <location>
        <begin position="32"/>
        <end position="50"/>
    </location>
</feature>
<gene>
    <name evidence="3" type="ORF">L195_g016340</name>
</gene>
<dbReference type="CDD" id="cd09272">
    <property type="entry name" value="RNase_HI_RT_Ty1"/>
    <property type="match status" value="1"/>
</dbReference>
<sequence length="512" mass="57149">MLNVESSPLVLPLPPIETPSSTIYPFDDPPTLYDPPSPIQTTPHIPPLNPHPNQEPSSSNNEPVPPQPSSVVHNHPTRTRKPPGYLTDYVCSLSSSQASSSTHTPGNPYPLCNFLSSHNFSSTYRSFLSKIAIESEPKSYTEAKNFPEWRNAMQSEIDALCENRTWSLVSLPPGKKPIGCRWVFKIKRKSDGSIERYKARLVAKGYTQVEGVDYFDTFAPVAKLVTVRVILSVAAAKNWPLHQLDVNNAFLHGDLHEDVYMQLPPGFRRQGEPLVSDPSLFCLNRESGSVYLLLYVDDIVLTDFPMEQNLKLSPSDGTILSDPAPYRRLVGRLIYLTATRPDITYPVNILSQFMHAPRQPHMNAATRLIRYLKATPGQGLFFPSSSNLSLQGYCDSDWASCPTTRRSTTGYCIFLGSSIISWKTKKQSVVSRSSAEAEYRAMANATCEITWLSYLMKDIGLSPSTSIPLFCDNQSALHIASNPVYHERTKHIEIDCHVVREKVSSGLITTMK</sequence>
<feature type="non-terminal residue" evidence="3">
    <location>
        <position position="512"/>
    </location>
</feature>
<dbReference type="PANTHER" id="PTHR11439">
    <property type="entry name" value="GAG-POL-RELATED RETROTRANSPOSON"/>
    <property type="match status" value="1"/>
</dbReference>
<proteinExistence type="predicted"/>